<accession>A0A174AYC9</accession>
<evidence type="ECO:0000313" key="3">
    <source>
        <dbReference type="Proteomes" id="UP000095558"/>
    </source>
</evidence>
<organism evidence="2 3">
    <name type="scientific">Clostridium disporicum</name>
    <dbReference type="NCBI Taxonomy" id="84024"/>
    <lineage>
        <taxon>Bacteria</taxon>
        <taxon>Bacillati</taxon>
        <taxon>Bacillota</taxon>
        <taxon>Clostridia</taxon>
        <taxon>Eubacteriales</taxon>
        <taxon>Clostridiaceae</taxon>
        <taxon>Clostridium</taxon>
    </lineage>
</organism>
<dbReference type="Proteomes" id="UP000095558">
    <property type="component" value="Unassembled WGS sequence"/>
</dbReference>
<dbReference type="STRING" id="84024.ERS852471_02742"/>
<feature type="transmembrane region" description="Helical" evidence="1">
    <location>
        <begin position="41"/>
        <end position="71"/>
    </location>
</feature>
<gene>
    <name evidence="2" type="ORF">ERS852470_01040</name>
</gene>
<reference evidence="2 3" key="1">
    <citation type="submission" date="2015-09" db="EMBL/GenBank/DDBJ databases">
        <authorList>
            <consortium name="Pathogen Informatics"/>
        </authorList>
    </citation>
    <scope>NUCLEOTIDE SEQUENCE [LARGE SCALE GENOMIC DNA]</scope>
    <source>
        <strain evidence="2 3">2789STDY5834855</strain>
    </source>
</reference>
<keyword evidence="1" id="KW-0812">Transmembrane</keyword>
<protein>
    <submittedName>
        <fullName evidence="2">Uncharacterized protein</fullName>
    </submittedName>
</protein>
<keyword evidence="1" id="KW-0472">Membrane</keyword>
<proteinExistence type="predicted"/>
<sequence length="74" mass="8275">MSKKTDWGKVVRETVNDIICAIKTPSSKPKQPNCPNPKARICILILIGITLLFSGIGIYSWIIIIMLFIILSFV</sequence>
<name>A0A174AYC9_9CLOT</name>
<dbReference type="AlphaFoldDB" id="A0A174AYC9"/>
<dbReference type="EMBL" id="CYZV01000009">
    <property type="protein sequence ID" value="CUN93173.1"/>
    <property type="molecule type" value="Genomic_DNA"/>
</dbReference>
<evidence type="ECO:0000256" key="1">
    <source>
        <dbReference type="SAM" id="Phobius"/>
    </source>
</evidence>
<keyword evidence="1" id="KW-1133">Transmembrane helix</keyword>
<evidence type="ECO:0000313" key="2">
    <source>
        <dbReference type="EMBL" id="CUN93173.1"/>
    </source>
</evidence>